<name>A0A094IPZ4_9GAMM</name>
<feature type="transmembrane region" description="Helical" evidence="6">
    <location>
        <begin position="265"/>
        <end position="288"/>
    </location>
</feature>
<reference evidence="7 8" key="1">
    <citation type="submission" date="2014-06" db="EMBL/GenBank/DDBJ databases">
        <title>Draft genome sequence of Idiomarina sp. MCCC 1A10513.</title>
        <authorList>
            <person name="Du J."/>
            <person name="Lai Q."/>
            <person name="Shao Z."/>
        </authorList>
    </citation>
    <scope>NUCLEOTIDE SEQUENCE [LARGE SCALE GENOMIC DNA]</scope>
    <source>
        <strain evidence="7 8">MCCC 1A10513</strain>
    </source>
</reference>
<dbReference type="GO" id="GO:0005886">
    <property type="term" value="C:plasma membrane"/>
    <property type="evidence" value="ECO:0007669"/>
    <property type="project" value="UniProtKB-SubCell"/>
</dbReference>
<evidence type="ECO:0000256" key="4">
    <source>
        <dbReference type="ARBA" id="ARBA00022989"/>
    </source>
</evidence>
<dbReference type="EMBL" id="JPIN01000005">
    <property type="protein sequence ID" value="KFZ29207.1"/>
    <property type="molecule type" value="Genomic_DNA"/>
</dbReference>
<dbReference type="Pfam" id="PF13440">
    <property type="entry name" value="Polysacc_synt_3"/>
    <property type="match status" value="1"/>
</dbReference>
<dbReference type="PANTHER" id="PTHR30250">
    <property type="entry name" value="PST FAMILY PREDICTED COLANIC ACID TRANSPORTER"/>
    <property type="match status" value="1"/>
</dbReference>
<dbReference type="OrthoDB" id="9769862at2"/>
<evidence type="ECO:0000256" key="1">
    <source>
        <dbReference type="ARBA" id="ARBA00004651"/>
    </source>
</evidence>
<evidence type="ECO:0000256" key="6">
    <source>
        <dbReference type="SAM" id="Phobius"/>
    </source>
</evidence>
<feature type="transmembrane region" description="Helical" evidence="6">
    <location>
        <begin position="309"/>
        <end position="336"/>
    </location>
</feature>
<dbReference type="CDD" id="cd13125">
    <property type="entry name" value="MATE_like_10"/>
    <property type="match status" value="1"/>
</dbReference>
<dbReference type="eggNOG" id="COG2244">
    <property type="taxonomic scope" value="Bacteria"/>
</dbReference>
<sequence length="508" mass="55778">MMMQDSSNSRGLLRSMLIIGSAQSVNILLSILRLKILALLLGPAGIGLLGIFTNLQQIIVNGASLGMSSSGVRQIAANRKDIERRYLICRVLLSAHLIQGTVALVIVWLLREYIAIWFTGDNTYSTEIGIVGCSALFALLATAHTALLQGMREISMLGRVTVIGACASTFFGVVAVWYIGMNGLVWFLIIQAGTNLVVAVYYTTKLNRGNTYKLALNTKDAWAYWKPMARMGAAFMVGTLTTVGCVFLVRGFVTNELGLDAAGYFAASWGVSFTYVGFLLGAMGADYYPRLSEVIYNNETATRLINDQAQLSLAIGGPVLILLIGWAPWVISLLYASDFTPAVELLQWQTAGNIFKIASWSLSYAVIAGAHARVFVLIEVCFSLTFVAIVWLLLPSVGIEITGIGFLFGYIIYFAVSFLAVRKLISFKFQLLSYELIGYFSLLSFILLWVSTVSPTVSFYLAPLLSLISALFSIRVVLRKIESNGKLASKFFAFFKLIHWPIKDNKSF</sequence>
<dbReference type="Proteomes" id="UP000053718">
    <property type="component" value="Unassembled WGS sequence"/>
</dbReference>
<comment type="subcellular location">
    <subcellularLocation>
        <location evidence="1">Cell membrane</location>
        <topology evidence="1">Multi-pass membrane protein</topology>
    </subcellularLocation>
</comment>
<evidence type="ECO:0000256" key="3">
    <source>
        <dbReference type="ARBA" id="ARBA00022692"/>
    </source>
</evidence>
<feature type="transmembrane region" description="Helical" evidence="6">
    <location>
        <begin position="374"/>
        <end position="393"/>
    </location>
</feature>
<keyword evidence="3 6" id="KW-0812">Transmembrane</keyword>
<feature type="transmembrane region" description="Helical" evidence="6">
    <location>
        <begin position="348"/>
        <end position="367"/>
    </location>
</feature>
<keyword evidence="2" id="KW-1003">Cell membrane</keyword>
<comment type="caution">
    <text evidence="7">The sequence shown here is derived from an EMBL/GenBank/DDBJ whole genome shotgun (WGS) entry which is preliminary data.</text>
</comment>
<feature type="transmembrane region" description="Helical" evidence="6">
    <location>
        <begin position="44"/>
        <end position="66"/>
    </location>
</feature>
<keyword evidence="8" id="KW-1185">Reference proteome</keyword>
<dbReference type="InterPro" id="IPR044550">
    <property type="entry name" value="WzxE"/>
</dbReference>
<feature type="transmembrane region" description="Helical" evidence="6">
    <location>
        <begin position="233"/>
        <end position="253"/>
    </location>
</feature>
<dbReference type="InterPro" id="IPR050833">
    <property type="entry name" value="Poly_Biosynth_Transport"/>
</dbReference>
<dbReference type="AlphaFoldDB" id="A0A094IPZ4"/>
<feature type="transmembrane region" description="Helical" evidence="6">
    <location>
        <begin position="160"/>
        <end position="179"/>
    </location>
</feature>
<feature type="transmembrane region" description="Helical" evidence="6">
    <location>
        <begin position="185"/>
        <end position="204"/>
    </location>
</feature>
<protein>
    <recommendedName>
        <fullName evidence="9">Polysaccharide biosynthesis protein</fullName>
    </recommendedName>
</protein>
<dbReference type="STRING" id="1517416.IDAT_05920"/>
<keyword evidence="4 6" id="KW-1133">Transmembrane helix</keyword>
<evidence type="ECO:0000313" key="8">
    <source>
        <dbReference type="Proteomes" id="UP000053718"/>
    </source>
</evidence>
<proteinExistence type="predicted"/>
<dbReference type="PANTHER" id="PTHR30250:SF30">
    <property type="entry name" value="LIPID III FLIPPASE"/>
    <property type="match status" value="1"/>
</dbReference>
<accession>A0A094IPZ4</accession>
<keyword evidence="5 6" id="KW-0472">Membrane</keyword>
<evidence type="ECO:0000313" key="7">
    <source>
        <dbReference type="EMBL" id="KFZ29207.1"/>
    </source>
</evidence>
<dbReference type="GO" id="GO:0009246">
    <property type="term" value="P:enterobacterial common antigen biosynthetic process"/>
    <property type="evidence" value="ECO:0007669"/>
    <property type="project" value="InterPro"/>
</dbReference>
<evidence type="ECO:0008006" key="9">
    <source>
        <dbReference type="Google" id="ProtNLM"/>
    </source>
</evidence>
<gene>
    <name evidence="7" type="ORF">IDAT_05920</name>
</gene>
<feature type="transmembrane region" description="Helical" evidence="6">
    <location>
        <begin position="128"/>
        <end position="148"/>
    </location>
</feature>
<feature type="transmembrane region" description="Helical" evidence="6">
    <location>
        <begin position="432"/>
        <end position="451"/>
    </location>
</feature>
<feature type="transmembrane region" description="Helical" evidence="6">
    <location>
        <begin position="457"/>
        <end position="478"/>
    </location>
</feature>
<feature type="transmembrane region" description="Helical" evidence="6">
    <location>
        <begin position="399"/>
        <end position="420"/>
    </location>
</feature>
<feature type="transmembrane region" description="Helical" evidence="6">
    <location>
        <begin position="87"/>
        <end position="108"/>
    </location>
</feature>
<organism evidence="7 8">
    <name type="scientific">Pseudidiomarina atlantica</name>
    <dbReference type="NCBI Taxonomy" id="1517416"/>
    <lineage>
        <taxon>Bacteria</taxon>
        <taxon>Pseudomonadati</taxon>
        <taxon>Pseudomonadota</taxon>
        <taxon>Gammaproteobacteria</taxon>
        <taxon>Alteromonadales</taxon>
        <taxon>Idiomarinaceae</taxon>
        <taxon>Pseudidiomarina</taxon>
    </lineage>
</organism>
<feature type="transmembrane region" description="Helical" evidence="6">
    <location>
        <begin position="12"/>
        <end position="32"/>
    </location>
</feature>
<evidence type="ECO:0000256" key="5">
    <source>
        <dbReference type="ARBA" id="ARBA00023136"/>
    </source>
</evidence>
<evidence type="ECO:0000256" key="2">
    <source>
        <dbReference type="ARBA" id="ARBA00022475"/>
    </source>
</evidence>